<dbReference type="Proteomes" id="UP000829999">
    <property type="component" value="Chromosome 2"/>
</dbReference>
<keyword evidence="1" id="KW-0407">Ion channel</keyword>
<dbReference type="InterPro" id="IPR050866">
    <property type="entry name" value="CNG_cation_channel"/>
</dbReference>
<feature type="transmembrane region" description="Helical" evidence="2">
    <location>
        <begin position="1304"/>
        <end position="1327"/>
    </location>
</feature>
<feature type="transmembrane region" description="Helical" evidence="2">
    <location>
        <begin position="1675"/>
        <end position="1696"/>
    </location>
</feature>
<dbReference type="Gene3D" id="2.60.120.10">
    <property type="entry name" value="Jelly Rolls"/>
    <property type="match status" value="4"/>
</dbReference>
<feature type="transmembrane region" description="Helical" evidence="2">
    <location>
        <begin position="134"/>
        <end position="153"/>
    </location>
</feature>
<name>A0A9R0DXQ8_SPOFR</name>
<dbReference type="SMART" id="SM00100">
    <property type="entry name" value="cNMP"/>
    <property type="match status" value="2"/>
</dbReference>
<feature type="transmembrane region" description="Helical" evidence="2">
    <location>
        <begin position="1133"/>
        <end position="1156"/>
    </location>
</feature>
<feature type="transmembrane region" description="Helical" evidence="2">
    <location>
        <begin position="1725"/>
        <end position="1746"/>
    </location>
</feature>
<evidence type="ECO:0000256" key="1">
    <source>
        <dbReference type="ARBA" id="ARBA00023286"/>
    </source>
</evidence>
<accession>A0A9R0DXQ8</accession>
<feature type="domain" description="Cyclic nucleotide-binding" evidence="3">
    <location>
        <begin position="394"/>
        <end position="503"/>
    </location>
</feature>
<keyword evidence="2" id="KW-0812">Transmembrane</keyword>
<dbReference type="PROSITE" id="PS50042">
    <property type="entry name" value="CNMP_BINDING_3"/>
    <property type="match status" value="3"/>
</dbReference>
<gene>
    <name evidence="5" type="primary">LOC118269467</name>
</gene>
<dbReference type="OrthoDB" id="7474743at2759"/>
<evidence type="ECO:0000313" key="4">
    <source>
        <dbReference type="Proteomes" id="UP000829999"/>
    </source>
</evidence>
<protein>
    <submittedName>
        <fullName evidence="5">Uncharacterized protein LOC118269467</fullName>
    </submittedName>
</protein>
<feature type="domain" description="Cyclic nucleotide-binding" evidence="3">
    <location>
        <begin position="1447"/>
        <end position="1534"/>
    </location>
</feature>
<feature type="transmembrane region" description="Helical" evidence="2">
    <location>
        <begin position="1333"/>
        <end position="1358"/>
    </location>
</feature>
<dbReference type="Pfam" id="PF00027">
    <property type="entry name" value="cNMP_binding"/>
    <property type="match status" value="2"/>
</dbReference>
<dbReference type="GO" id="GO:0005221">
    <property type="term" value="F:intracellularly cyclic nucleotide-activated monoatomic cation channel activity"/>
    <property type="evidence" value="ECO:0007669"/>
    <property type="project" value="InterPro"/>
</dbReference>
<dbReference type="CDD" id="cd00038">
    <property type="entry name" value="CAP_ED"/>
    <property type="match status" value="4"/>
</dbReference>
<feature type="transmembrane region" description="Helical" evidence="2">
    <location>
        <begin position="814"/>
        <end position="831"/>
    </location>
</feature>
<feature type="transmembrane region" description="Helical" evidence="2">
    <location>
        <begin position="193"/>
        <end position="217"/>
    </location>
</feature>
<feature type="domain" description="Cyclic nucleotide-binding" evidence="3">
    <location>
        <begin position="1942"/>
        <end position="2063"/>
    </location>
</feature>
<dbReference type="GeneID" id="118269467"/>
<evidence type="ECO:0000259" key="3">
    <source>
        <dbReference type="PROSITE" id="PS50042"/>
    </source>
</evidence>
<keyword evidence="2" id="KW-0472">Membrane</keyword>
<dbReference type="InterPro" id="IPR000595">
    <property type="entry name" value="cNMP-bd_dom"/>
</dbReference>
<feature type="transmembrane region" description="Helical" evidence="2">
    <location>
        <begin position="606"/>
        <end position="627"/>
    </location>
</feature>
<sequence length="2084" mass="243846">MASPRSEAYEDPFRKQSNVSRTVSIATEEVGSKKQRTVEEPEIEWSDLIFLPFHPVFKLFVLAAVLIKVMLGPIQAVYPIVYCNDVMDYHPVLIGIKYCYWYFCDSIYGIDTFLHIVHRQVVDKAMRRGHLPKSAFLLLIDIFSLLPLFRLAVNNPCPPAQVWPNILAFNEFLVIYRITDYFALRSTHSYLKLLVGGSLVMVMCINCMACFFLLVTYQGFCERCNDKGVYFDWRAYISHKFNETDEGYATFIYGVVFIYSYFINMYIDDIMPSTILEHIVVCLLMVLSYVVGHFILVPKSFAESTFRFREIFSLYSRVKKIIDETKRRNPNDDSAKIVKEYYKLMYEKQSCIAKVPKFYTGLPRYLKLEIMQDLLWPLFYHSPTLRKTSYPFRRLISNLAVMSLKLPGEKFFTGLNNTGSLYYLKSGILQLISLDDGVTPILSVTAGTIFGDISFLVPHIKRKVIVRCVTYCEFYYVKRVDIIEALHKYPEDRKAILNDARDRLSHAKVLFANKKNIRGLDRNEDEGISWIKKRWWEISNFFESNNPDELKENLKGHCSHDETIYHCPKYIGQLVLCNKAELQTNSMFTRFKFPWILNVRSQFGRIWYRILSATVLLVLFLYPIYLVKAHVPPWFAFFTFCVETIYIIDIGVSLMTAVKKQNSLTNTFSAVVFERFKSITFFLDILSTIWIEDIAKICGAPPELYLTLQFNRVIKVYVLFYGEYLKFEVHHDPMIDIFRIMVLAQIAFHIVTSHVVFEMLYYFPKLSPTYFFGKRICSKAYVSNCTEPDILGVTIPWLFEWSYAKNPASNLADVYVSALLSFLVFILYLFCKGRYLSYLYLHNIKITRYQRFVIRIKKYYEHYRIHQDLLKRLDRYLTCYWKYYKGIDVLESNKLENDARAIYWKAQGNMSKSIISQSKPFLHADPHLIADLSRATHYLIFPKNSNIYMFGVQSKNVAWVSQGYAKSEFCDEQGELVTEYYGPGSLLSLFEIFLGEVSLRSFMAYTDCELIYIPVKEFFNIYKMHPKEHTYVQNCVQEFGSRYNDIFQDHVLKHRDYQHKLRDRIHNIRSSRSSNAKMIADFYDTRSLPVQGFFWGDPESRFMQLWMLFRVIIVCISIISAAMLGGVGAVSRWIFMMISAFCDCIAFIDIVIKLCLPYYNSRGIYVTDKSLCLRNYLAKGFLLDIIGVVPWFSVLRALISHEISDDSTFLINTVCKFAHIYIIFAYFDYITDVPTVNLTYIMVFKWQIVNVLIVLASSHFLMVNCVNFKFNARKDLVSVLLRNECWMPTLYHLPKKLDGHQLHLIFAQSLNLAGSGMLGMNFGRFIIDRINLGVGFFLFALGFIFWFISCYTLALLMLNFRGDTRFQNSVHQLLTFLTSERVENTIIERVAEHFRYCWIRTKGINLQQLTNERIGAVFRQDLSYYFYKKTFMSLDSIIGGGETIQRQLASASDVAYYLPNHDIFREMDICRHICIVHRGRVNIFKNGKKMIILTKGDIFGQLEGVKLRPVGVTAVADDHVDLLLIEISAFQDIITDEMRYTISKSRQAKNHFMATKNVYIENPYDSITYHLRGRKIIILPRHDVLIEAVDGSWYSRWLYLAWLISPFFASFVVIVCAALPSGTQLSPGLLALLCVTDLIGWVNFVAEFYTVELIVARNKLAYRRFRMRKFSHWTLYLDGLSLLLPLVTLFTGRWTYQLARLLRLKFFWDFDTHFCRGFTNQKAPYVLKFTILLLLLHFFTTGWILFGCQREAQFPTDIADISHLNTTVDFTEWAPVYTRKDGCARTTRTFTDNYGKENPSFVVPTYWLHDYVVALTYILIIHTQTSMDTVIALSLKQLYYKIFVTFFMYLLNIWIMALAIHYAFKNFRLLYNYDYGVQRMLEYLAHNGIHQAILDIVKEYTDQLWTREKGDWLPELVYDAPPCLRNDIFCSLYIHHLESAPTFRQLPDYFKRQLCARFVRIVIFPGKCIVRQGDTFNTTYFIHQGEVEKWMTDANGEGKLISILYTNSYFGRITGLYPSAGFRSSYYTRTVVDLVYLSLANWEDLLECYPEVKSLIYSTSKPKNTDFLKNLYVFAAFFICRIFF</sequence>
<dbReference type="RefSeq" id="XP_050555417.1">
    <property type="nucleotide sequence ID" value="XM_050699460.1"/>
</dbReference>
<keyword evidence="4" id="KW-1185">Reference proteome</keyword>
<dbReference type="InterPro" id="IPR018490">
    <property type="entry name" value="cNMP-bd_dom_sf"/>
</dbReference>
<feature type="transmembrane region" description="Helical" evidence="2">
    <location>
        <begin position="1597"/>
        <end position="1622"/>
    </location>
</feature>
<dbReference type="PANTHER" id="PTHR45638">
    <property type="entry name" value="CYCLIC NUCLEOTIDE-GATED CATION CHANNEL SUBUNIT A"/>
    <property type="match status" value="1"/>
</dbReference>
<keyword evidence="1" id="KW-1071">Ligand-gated ion channel</keyword>
<dbReference type="SUPFAM" id="SSF51206">
    <property type="entry name" value="cAMP-binding domain-like"/>
    <property type="match status" value="4"/>
</dbReference>
<feature type="transmembrane region" description="Helical" evidence="2">
    <location>
        <begin position="278"/>
        <end position="297"/>
    </location>
</feature>
<keyword evidence="2" id="KW-1133">Transmembrane helix</keyword>
<feature type="transmembrane region" description="Helical" evidence="2">
    <location>
        <begin position="1628"/>
        <end position="1655"/>
    </location>
</feature>
<proteinExistence type="predicted"/>
<evidence type="ECO:0000313" key="5">
    <source>
        <dbReference type="RefSeq" id="XP_050555417.1"/>
    </source>
</evidence>
<organism evidence="4 5">
    <name type="scientific">Spodoptera frugiperda</name>
    <name type="common">Fall armyworm</name>
    <dbReference type="NCBI Taxonomy" id="7108"/>
    <lineage>
        <taxon>Eukaryota</taxon>
        <taxon>Metazoa</taxon>
        <taxon>Ecdysozoa</taxon>
        <taxon>Arthropoda</taxon>
        <taxon>Hexapoda</taxon>
        <taxon>Insecta</taxon>
        <taxon>Pterygota</taxon>
        <taxon>Neoptera</taxon>
        <taxon>Endopterygota</taxon>
        <taxon>Lepidoptera</taxon>
        <taxon>Glossata</taxon>
        <taxon>Ditrysia</taxon>
        <taxon>Noctuoidea</taxon>
        <taxon>Noctuidae</taxon>
        <taxon>Amphipyrinae</taxon>
        <taxon>Spodoptera</taxon>
    </lineage>
</organism>
<feature type="transmembrane region" description="Helical" evidence="2">
    <location>
        <begin position="633"/>
        <end position="658"/>
    </location>
</feature>
<feature type="transmembrane region" description="Helical" evidence="2">
    <location>
        <begin position="1246"/>
        <end position="1266"/>
    </location>
</feature>
<dbReference type="GO" id="GO:0044877">
    <property type="term" value="F:protein-containing complex binding"/>
    <property type="evidence" value="ECO:0007669"/>
    <property type="project" value="TreeGrafter"/>
</dbReference>
<keyword evidence="1" id="KW-0406">Ion transport</keyword>
<reference evidence="5" key="1">
    <citation type="submission" date="2025-08" db="UniProtKB">
        <authorList>
            <consortium name="RefSeq"/>
        </authorList>
    </citation>
    <scope>IDENTIFICATION</scope>
    <source>
        <tissue evidence="5">Whole larval tissue</tissue>
    </source>
</reference>
<feature type="transmembrane region" description="Helical" evidence="2">
    <location>
        <begin position="740"/>
        <end position="763"/>
    </location>
</feature>
<evidence type="ECO:0000256" key="2">
    <source>
        <dbReference type="SAM" id="Phobius"/>
    </source>
</evidence>
<feature type="transmembrane region" description="Helical" evidence="2">
    <location>
        <begin position="1842"/>
        <end position="1864"/>
    </location>
</feature>
<feature type="transmembrane region" description="Helical" evidence="2">
    <location>
        <begin position="248"/>
        <end position="266"/>
    </location>
</feature>
<feature type="transmembrane region" description="Helical" evidence="2">
    <location>
        <begin position="1176"/>
        <end position="1199"/>
    </location>
</feature>
<feature type="transmembrane region" description="Helical" evidence="2">
    <location>
        <begin position="1107"/>
        <end position="1127"/>
    </location>
</feature>
<dbReference type="PANTHER" id="PTHR45638:SF11">
    <property type="entry name" value="CYCLIC NUCLEOTIDE-GATED CATION CHANNEL SUBUNIT A"/>
    <property type="match status" value="1"/>
</dbReference>
<dbReference type="InterPro" id="IPR014710">
    <property type="entry name" value="RmlC-like_jellyroll"/>
</dbReference>
<keyword evidence="1" id="KW-0813">Transport</keyword>